<name>A0A1M8ABW5_MALS4</name>
<feature type="compositionally biased region" description="Basic and acidic residues" evidence="1">
    <location>
        <begin position="77"/>
        <end position="89"/>
    </location>
</feature>
<dbReference type="EMBL" id="LT671828">
    <property type="protein sequence ID" value="SHO79966.1"/>
    <property type="molecule type" value="Genomic_DNA"/>
</dbReference>
<feature type="region of interest" description="Disordered" evidence="1">
    <location>
        <begin position="185"/>
        <end position="204"/>
    </location>
</feature>
<dbReference type="AlphaFoldDB" id="A0A1M8ABW5"/>
<feature type="region of interest" description="Disordered" evidence="1">
    <location>
        <begin position="77"/>
        <end position="118"/>
    </location>
</feature>
<reference evidence="3" key="1">
    <citation type="journal article" date="2017" name="Nucleic Acids Res.">
        <title>Proteogenomics produces comprehensive and highly accurate protein-coding gene annotation in a complete genome assembly of Malassezia sympodialis.</title>
        <authorList>
            <person name="Zhu Y."/>
            <person name="Engstroem P.G."/>
            <person name="Tellgren-Roth C."/>
            <person name="Baudo C.D."/>
            <person name="Kennell J.C."/>
            <person name="Sun S."/>
            <person name="Billmyre R.B."/>
            <person name="Schroeder M.S."/>
            <person name="Andersson A."/>
            <person name="Holm T."/>
            <person name="Sigurgeirsson B."/>
            <person name="Wu G."/>
            <person name="Sankaranarayanan S.R."/>
            <person name="Siddharthan R."/>
            <person name="Sanyal K."/>
            <person name="Lundeberg J."/>
            <person name="Nystedt B."/>
            <person name="Boekhout T."/>
            <person name="Dawson T.L. Jr."/>
            <person name="Heitman J."/>
            <person name="Scheynius A."/>
            <person name="Lehtioe J."/>
        </authorList>
    </citation>
    <scope>NUCLEOTIDE SEQUENCE [LARGE SCALE GENOMIC DNA]</scope>
    <source>
        <strain evidence="3">ATCC 42132</strain>
    </source>
</reference>
<protein>
    <submittedName>
        <fullName evidence="2">Uncharacterized protein</fullName>
    </submittedName>
</protein>
<accession>A0A1M8ABW5</accession>
<gene>
    <name evidence="2" type="ORF">MSYG_4321</name>
</gene>
<organism evidence="2 3">
    <name type="scientific">Malassezia sympodialis (strain ATCC 42132)</name>
    <name type="common">Atopic eczema-associated yeast</name>
    <dbReference type="NCBI Taxonomy" id="1230383"/>
    <lineage>
        <taxon>Eukaryota</taxon>
        <taxon>Fungi</taxon>
        <taxon>Dikarya</taxon>
        <taxon>Basidiomycota</taxon>
        <taxon>Ustilaginomycotina</taxon>
        <taxon>Malasseziomycetes</taxon>
        <taxon>Malasseziales</taxon>
        <taxon>Malasseziaceae</taxon>
        <taxon>Malassezia</taxon>
    </lineage>
</organism>
<feature type="region of interest" description="Disordered" evidence="1">
    <location>
        <begin position="26"/>
        <end position="48"/>
    </location>
</feature>
<dbReference type="OrthoDB" id="3351363at2759"/>
<dbReference type="VEuPathDB" id="FungiDB:MSYG_4321"/>
<sequence length="229" mass="24953">MAAVLARLERAASPDFLTPLDVKALRSGQDDTWPDDARERGSDGDDEQVMQHLRAARERLLSLGDEPVGAARDALEVRLRRPSAQRERAQSQPLPSPKHAEPDPRRHSTRPGSRDSLTLDLASVPFSAFIDAERRRLSGGLGAPGNFAASPRTPPSHNMSGSRYGLAPYMDLERDEWLWTTEGHSPRDASPVDGAPSLAAHEASQCASHALEAWTWAMSGPPNEPCEDP</sequence>
<proteinExistence type="predicted"/>
<evidence type="ECO:0000313" key="2">
    <source>
        <dbReference type="EMBL" id="SHO79966.1"/>
    </source>
</evidence>
<keyword evidence="3" id="KW-1185">Reference proteome</keyword>
<dbReference type="Proteomes" id="UP000186303">
    <property type="component" value="Chromosome 8"/>
</dbReference>
<evidence type="ECO:0000313" key="3">
    <source>
        <dbReference type="Proteomes" id="UP000186303"/>
    </source>
</evidence>
<evidence type="ECO:0000256" key="1">
    <source>
        <dbReference type="SAM" id="MobiDB-lite"/>
    </source>
</evidence>